<keyword evidence="6 7" id="KW-0411">Iron-sulfur</keyword>
<dbReference type="InterPro" id="IPR006311">
    <property type="entry name" value="TAT_signal"/>
</dbReference>
<evidence type="ECO:0000256" key="6">
    <source>
        <dbReference type="ARBA" id="ARBA00023014"/>
    </source>
</evidence>
<evidence type="ECO:0000313" key="10">
    <source>
        <dbReference type="EMBL" id="RKQ57877.1"/>
    </source>
</evidence>
<keyword evidence="2 7" id="KW-0004">4Fe-4S</keyword>
<dbReference type="AlphaFoldDB" id="A0A495BAH4"/>
<dbReference type="GO" id="GO:0019646">
    <property type="term" value="P:aerobic electron transport chain"/>
    <property type="evidence" value="ECO:0007669"/>
    <property type="project" value="InterPro"/>
</dbReference>
<feature type="signal peptide" evidence="8">
    <location>
        <begin position="1"/>
        <end position="26"/>
    </location>
</feature>
<protein>
    <recommendedName>
        <fullName evidence="7">High-potential iron-sulfur protein</fullName>
        <shortName evidence="7">HiPIP</shortName>
    </recommendedName>
</protein>
<keyword evidence="5 7" id="KW-0408">Iron</keyword>
<dbReference type="PROSITE" id="PS51373">
    <property type="entry name" value="HIPIP"/>
    <property type="match status" value="1"/>
</dbReference>
<evidence type="ECO:0000256" key="7">
    <source>
        <dbReference type="RuleBase" id="RU000620"/>
    </source>
</evidence>
<accession>A0A495BAH4</accession>
<evidence type="ECO:0000259" key="9">
    <source>
        <dbReference type="PROSITE" id="PS51373"/>
    </source>
</evidence>
<comment type="similarity">
    <text evidence="7">Belongs to the high-potential iron-sulfur protein (HiPIP) family.</text>
</comment>
<keyword evidence="8" id="KW-0732">Signal</keyword>
<keyword evidence="3 7" id="KW-0479">Metal-binding</keyword>
<name>A0A495BAH4_VOGIN</name>
<evidence type="ECO:0000256" key="3">
    <source>
        <dbReference type="ARBA" id="ARBA00022723"/>
    </source>
</evidence>
<evidence type="ECO:0000256" key="1">
    <source>
        <dbReference type="ARBA" id="ARBA00022448"/>
    </source>
</evidence>
<sequence length="102" mass="10522">MQSRRSFLINSVGVVSALAVARGALAAAPKVDAKDPTAVALGYVADAGKVDKAKQPKYVAGQACSNCQFYQGKASDAFAPCPMLAGKQVAGKGWCNVYVKKA</sequence>
<evidence type="ECO:0000256" key="5">
    <source>
        <dbReference type="ARBA" id="ARBA00023004"/>
    </source>
</evidence>
<dbReference type="PROSITE" id="PS51318">
    <property type="entry name" value="TAT"/>
    <property type="match status" value="1"/>
</dbReference>
<dbReference type="EMBL" id="RBID01000015">
    <property type="protein sequence ID" value="RKQ57877.1"/>
    <property type="molecule type" value="Genomic_DNA"/>
</dbReference>
<comment type="function">
    <text evidence="7">Specific class of high-redox-potential 4Fe-4S ferredoxins. Functions in anaerobic electron transport in most purple and in some other photosynthetic bacteria and in at least one genus (Paracoccus) of halophilic, denitrifying bacteria.</text>
</comment>
<gene>
    <name evidence="10" type="ORF">C8E02_2181</name>
</gene>
<dbReference type="GO" id="GO:0009055">
    <property type="term" value="F:electron transfer activity"/>
    <property type="evidence" value="ECO:0007669"/>
    <property type="project" value="InterPro"/>
</dbReference>
<feature type="domain" description="High potential iron-sulfur proteins family profile" evidence="9">
    <location>
        <begin position="25"/>
        <end position="102"/>
    </location>
</feature>
<evidence type="ECO:0000313" key="11">
    <source>
        <dbReference type="Proteomes" id="UP000279384"/>
    </source>
</evidence>
<comment type="subunit">
    <text evidence="7">Homodimer.</text>
</comment>
<evidence type="ECO:0000256" key="4">
    <source>
        <dbReference type="ARBA" id="ARBA00022982"/>
    </source>
</evidence>
<organism evidence="10 11">
    <name type="scientific">Vogesella indigofera</name>
    <name type="common">Pseudomonas indigofera</name>
    <dbReference type="NCBI Taxonomy" id="45465"/>
    <lineage>
        <taxon>Bacteria</taxon>
        <taxon>Pseudomonadati</taxon>
        <taxon>Pseudomonadota</taxon>
        <taxon>Betaproteobacteria</taxon>
        <taxon>Neisseriales</taxon>
        <taxon>Chromobacteriaceae</taxon>
        <taxon>Vogesella</taxon>
    </lineage>
</organism>
<dbReference type="InterPro" id="IPR000170">
    <property type="entry name" value="High_potential_FeS_prot"/>
</dbReference>
<evidence type="ECO:0000256" key="2">
    <source>
        <dbReference type="ARBA" id="ARBA00022485"/>
    </source>
</evidence>
<dbReference type="GO" id="GO:0051539">
    <property type="term" value="F:4 iron, 4 sulfur cluster binding"/>
    <property type="evidence" value="ECO:0007669"/>
    <property type="project" value="UniProtKB-KW"/>
</dbReference>
<dbReference type="Proteomes" id="UP000279384">
    <property type="component" value="Unassembled WGS sequence"/>
</dbReference>
<keyword evidence="4 7" id="KW-0249">Electron transport</keyword>
<evidence type="ECO:0000256" key="8">
    <source>
        <dbReference type="SAM" id="SignalP"/>
    </source>
</evidence>
<dbReference type="Gene3D" id="4.10.490.10">
    <property type="entry name" value="High potential iron-sulphur protein"/>
    <property type="match status" value="1"/>
</dbReference>
<dbReference type="InterPro" id="IPR036369">
    <property type="entry name" value="HIPIP_sf"/>
</dbReference>
<dbReference type="GO" id="GO:0046872">
    <property type="term" value="F:metal ion binding"/>
    <property type="evidence" value="ECO:0007669"/>
    <property type="project" value="UniProtKB-KW"/>
</dbReference>
<keyword evidence="1 7" id="KW-0813">Transport</keyword>
<dbReference type="Pfam" id="PF01355">
    <property type="entry name" value="HIPIP"/>
    <property type="match status" value="1"/>
</dbReference>
<proteinExistence type="inferred from homology"/>
<dbReference type="SUPFAM" id="SSF57652">
    <property type="entry name" value="HIPIP (high potential iron protein)"/>
    <property type="match status" value="1"/>
</dbReference>
<reference evidence="10 11" key="1">
    <citation type="submission" date="2018-10" db="EMBL/GenBank/DDBJ databases">
        <title>Genomic Encyclopedia of Type Strains, Phase IV (KMG-IV): sequencing the most valuable type-strain genomes for metagenomic binning, comparative biology and taxonomic classification.</title>
        <authorList>
            <person name="Goeker M."/>
        </authorList>
    </citation>
    <scope>NUCLEOTIDE SEQUENCE [LARGE SCALE GENOMIC DNA]</scope>
    <source>
        <strain evidence="10 11">DSM 3303</strain>
    </source>
</reference>
<comment type="caution">
    <text evidence="10">The sequence shown here is derived from an EMBL/GenBank/DDBJ whole genome shotgun (WGS) entry which is preliminary data.</text>
</comment>
<feature type="chain" id="PRO_5019821058" description="High-potential iron-sulfur protein" evidence="8">
    <location>
        <begin position="27"/>
        <end position="102"/>
    </location>
</feature>
<dbReference type="RefSeq" id="WP_120810930.1">
    <property type="nucleotide sequence ID" value="NZ_RBID01000015.1"/>
</dbReference>